<organism evidence="8">
    <name type="scientific">Micromonas pusilla</name>
    <name type="common">Picoplanktonic green alga</name>
    <name type="synonym">Chromulina pusilla</name>
    <dbReference type="NCBI Taxonomy" id="38833"/>
    <lineage>
        <taxon>Eukaryota</taxon>
        <taxon>Viridiplantae</taxon>
        <taxon>Chlorophyta</taxon>
        <taxon>Mamiellophyceae</taxon>
        <taxon>Mamiellales</taxon>
        <taxon>Mamiellaceae</taxon>
        <taxon>Micromonas</taxon>
    </lineage>
</organism>
<evidence type="ECO:0000256" key="1">
    <source>
        <dbReference type="ARBA" id="ARBA00004604"/>
    </source>
</evidence>
<dbReference type="InterPro" id="IPR005612">
    <property type="entry name" value="CCAAT-binding_factor"/>
</dbReference>
<reference evidence="8" key="1">
    <citation type="submission" date="2021-01" db="EMBL/GenBank/DDBJ databases">
        <authorList>
            <person name="Corre E."/>
            <person name="Pelletier E."/>
            <person name="Niang G."/>
            <person name="Scheremetjew M."/>
            <person name="Finn R."/>
            <person name="Kale V."/>
            <person name="Holt S."/>
            <person name="Cochrane G."/>
            <person name="Meng A."/>
            <person name="Brown T."/>
            <person name="Cohen L."/>
        </authorList>
    </citation>
    <scope>NUCLEOTIDE SEQUENCE</scope>
    <source>
        <strain evidence="8">CCMP494</strain>
    </source>
</reference>
<dbReference type="Pfam" id="PF07540">
    <property type="entry name" value="NOC3p"/>
    <property type="match status" value="1"/>
</dbReference>
<dbReference type="EMBL" id="HBEV01000737">
    <property type="protein sequence ID" value="CAD8576208.1"/>
    <property type="molecule type" value="Transcribed_RNA"/>
</dbReference>
<feature type="region of interest" description="Disordered" evidence="5">
    <location>
        <begin position="431"/>
        <end position="462"/>
    </location>
</feature>
<proteinExistence type="inferred from homology"/>
<evidence type="ECO:0000256" key="4">
    <source>
        <dbReference type="ARBA" id="ARBA00023242"/>
    </source>
</evidence>
<dbReference type="GO" id="GO:0005730">
    <property type="term" value="C:nucleolus"/>
    <property type="evidence" value="ECO:0007669"/>
    <property type="project" value="UniProtKB-SubCell"/>
</dbReference>
<feature type="compositionally biased region" description="Basic and acidic residues" evidence="5">
    <location>
        <begin position="272"/>
        <end position="293"/>
    </location>
</feature>
<dbReference type="AlphaFoldDB" id="A0A7S0KD97"/>
<feature type="compositionally biased region" description="Acidic residues" evidence="5">
    <location>
        <begin position="294"/>
        <end position="303"/>
    </location>
</feature>
<dbReference type="GO" id="GO:0003682">
    <property type="term" value="F:chromatin binding"/>
    <property type="evidence" value="ECO:0007669"/>
    <property type="project" value="TreeGrafter"/>
</dbReference>
<feature type="domain" description="Nucleolar complex-associated protein 3 N-terminal" evidence="7">
    <location>
        <begin position="31"/>
        <end position="121"/>
    </location>
</feature>
<dbReference type="InterPro" id="IPR016903">
    <property type="entry name" value="Nucleolar_cplx-assoc_3"/>
</dbReference>
<dbReference type="InterPro" id="IPR011501">
    <property type="entry name" value="Noc3_N"/>
</dbReference>
<dbReference type="Pfam" id="PF03914">
    <property type="entry name" value="CBF"/>
    <property type="match status" value="1"/>
</dbReference>
<feature type="region of interest" description="Disordered" evidence="5">
    <location>
        <begin position="695"/>
        <end position="748"/>
    </location>
</feature>
<feature type="compositionally biased region" description="Basic residues" evidence="5">
    <location>
        <begin position="738"/>
        <end position="748"/>
    </location>
</feature>
<evidence type="ECO:0000259" key="7">
    <source>
        <dbReference type="Pfam" id="PF07540"/>
    </source>
</evidence>
<feature type="region of interest" description="Disordered" evidence="5">
    <location>
        <begin position="272"/>
        <end position="321"/>
    </location>
</feature>
<feature type="domain" description="CCAAT-binding factor" evidence="6">
    <location>
        <begin position="398"/>
        <end position="573"/>
    </location>
</feature>
<feature type="region of interest" description="Disordered" evidence="5">
    <location>
        <begin position="605"/>
        <end position="639"/>
    </location>
</feature>
<evidence type="ECO:0000256" key="5">
    <source>
        <dbReference type="SAM" id="MobiDB-lite"/>
    </source>
</evidence>
<evidence type="ECO:0000256" key="2">
    <source>
        <dbReference type="ARBA" id="ARBA00007797"/>
    </source>
</evidence>
<name>A0A7S0KD97_MICPS</name>
<protein>
    <recommendedName>
        <fullName evidence="9">Nucleolar complex protein 3 homolog</fullName>
    </recommendedName>
</protein>
<feature type="compositionally biased region" description="Basic and acidic residues" evidence="5">
    <location>
        <begin position="443"/>
        <end position="453"/>
    </location>
</feature>
<sequence length="748" mass="81026">MDPATKARLSQARAAIALEEEMSADERRESVKARLGATCQGVMEDPEGKWLDLREVCKLCEDRDGAVARLAALSMVLVFKDVCPGYRIRPPTQKELAMKVSKETQKLRDFEAGLLKMYGNFVRVLVRCGGGKGKSRSQRGKGGPDSATALRCLCVLLESLPHFNYRTDVLSALVPHLSHVDSAAADAVAGSIANAIKADMQGDTTLEALHMVAQLVKQNRCCCHPAALSPFLEIRFDEGILALEAQKAPEVLSRKQNRKKRADEREMIRKARAEKEKKKAEKERMKSFGHRDDSDSEEEDLEAQLERDMGEASGRMDNAQKKKMQSRMLEATFEMYFRVLKNAAGANPARGLPLMTPALVGLGKFTHLISVTFMADLMEVFRQLLAGDALTTEQKARCLLTACEVLSGHGEALQVDTGEFHRQLYAMLGQPSSGSSGWGGDSGDSRDGSERNDAANNAGSGNADRGTLRIRALQRFLGGYSHVDQGRVAAFAKRLAGAALCAEPGEAVGALGVSRQLLASYPRTRCLLENERVGTGVFDPHVDDPGAAVGLAAVLWDLALLRHHYHPAVAAAADEVARMPLAGAVPPALGSHAPAELARLHSTTRGDFRPAIPPPKVGKRAKTSVLDRQTSRGGEANVLTPGDKLARIIASENNRDPSAPVVAALRRHFAETREFGVNAGLRAEVARLRRMSIKARERAEERRAAEKAEKAEKAAKKAEKAEKAKRAVANGGAGEKVRAKKSKKKVEA</sequence>
<accession>A0A7S0KD97</accession>
<keyword evidence="4" id="KW-0539">Nucleus</keyword>
<evidence type="ECO:0000259" key="6">
    <source>
        <dbReference type="Pfam" id="PF03914"/>
    </source>
</evidence>
<dbReference type="GO" id="GO:0006270">
    <property type="term" value="P:DNA replication initiation"/>
    <property type="evidence" value="ECO:0007669"/>
    <property type="project" value="TreeGrafter"/>
</dbReference>
<dbReference type="PANTHER" id="PTHR14428">
    <property type="entry name" value="NUCLEOLAR COMPLEX PROTEIN 3"/>
    <property type="match status" value="1"/>
</dbReference>
<evidence type="ECO:0008006" key="9">
    <source>
        <dbReference type="Google" id="ProtNLM"/>
    </source>
</evidence>
<comment type="similarity">
    <text evidence="2">Belongs to the CBF/MAK21 family.</text>
</comment>
<evidence type="ECO:0000256" key="3">
    <source>
        <dbReference type="ARBA" id="ARBA00023054"/>
    </source>
</evidence>
<dbReference type="PANTHER" id="PTHR14428:SF5">
    <property type="entry name" value="NUCLEOLAR COMPLEX PROTEIN 3 HOMOLOG"/>
    <property type="match status" value="1"/>
</dbReference>
<feature type="compositionally biased region" description="Basic and acidic residues" evidence="5">
    <location>
        <begin position="695"/>
        <end position="725"/>
    </location>
</feature>
<keyword evidence="3" id="KW-0175">Coiled coil</keyword>
<comment type="subcellular location">
    <subcellularLocation>
        <location evidence="1">Nucleus</location>
        <location evidence="1">Nucleolus</location>
    </subcellularLocation>
</comment>
<evidence type="ECO:0000313" key="8">
    <source>
        <dbReference type="EMBL" id="CAD8576208.1"/>
    </source>
</evidence>
<gene>
    <name evidence="8" type="ORF">MSP1404_LOCUS616</name>
</gene>